<dbReference type="Pfam" id="PF00990">
    <property type="entry name" value="GGDEF"/>
    <property type="match status" value="1"/>
</dbReference>
<keyword evidence="4" id="KW-0472">Membrane</keyword>
<dbReference type="GO" id="GO:1902201">
    <property type="term" value="P:negative regulation of bacterial-type flagellum-dependent cell motility"/>
    <property type="evidence" value="ECO:0007669"/>
    <property type="project" value="TreeGrafter"/>
</dbReference>
<feature type="coiled-coil region" evidence="3">
    <location>
        <begin position="360"/>
        <end position="387"/>
    </location>
</feature>
<dbReference type="GO" id="GO:0052621">
    <property type="term" value="F:diguanylate cyclase activity"/>
    <property type="evidence" value="ECO:0007669"/>
    <property type="project" value="UniProtKB-EC"/>
</dbReference>
<dbReference type="Proteomes" id="UP000006228">
    <property type="component" value="Unassembled WGS sequence"/>
</dbReference>
<dbReference type="InterPro" id="IPR000160">
    <property type="entry name" value="GGDEF_dom"/>
</dbReference>
<keyword evidence="4" id="KW-1133">Transmembrane helix</keyword>
<dbReference type="NCBIfam" id="TIGR00254">
    <property type="entry name" value="GGDEF"/>
    <property type="match status" value="1"/>
</dbReference>
<gene>
    <name evidence="6" type="ORF">VISI1226_09304</name>
</gene>
<organism evidence="6 7">
    <name type="scientific">Vibrio sinaloensis DSM 21326</name>
    <dbReference type="NCBI Taxonomy" id="945550"/>
    <lineage>
        <taxon>Bacteria</taxon>
        <taxon>Pseudomonadati</taxon>
        <taxon>Pseudomonadota</taxon>
        <taxon>Gammaproteobacteria</taxon>
        <taxon>Vibrionales</taxon>
        <taxon>Vibrionaceae</taxon>
        <taxon>Vibrio</taxon>
        <taxon>Vibrio oreintalis group</taxon>
    </lineage>
</organism>
<evidence type="ECO:0000256" key="1">
    <source>
        <dbReference type="ARBA" id="ARBA00012528"/>
    </source>
</evidence>
<protein>
    <recommendedName>
        <fullName evidence="1">diguanylate cyclase</fullName>
        <ecNumber evidence="1">2.7.7.65</ecNumber>
    </recommendedName>
</protein>
<evidence type="ECO:0000313" key="7">
    <source>
        <dbReference type="Proteomes" id="UP000006228"/>
    </source>
</evidence>
<proteinExistence type="predicted"/>
<dbReference type="InterPro" id="IPR043128">
    <property type="entry name" value="Rev_trsase/Diguanyl_cyclase"/>
</dbReference>
<dbReference type="InterPro" id="IPR029787">
    <property type="entry name" value="Nucleotide_cyclase"/>
</dbReference>
<feature type="domain" description="GGDEF" evidence="5">
    <location>
        <begin position="426"/>
        <end position="559"/>
    </location>
</feature>
<dbReference type="SMART" id="SM00267">
    <property type="entry name" value="GGDEF"/>
    <property type="match status" value="1"/>
</dbReference>
<dbReference type="PANTHER" id="PTHR45138">
    <property type="entry name" value="REGULATORY COMPONENTS OF SENSORY TRANSDUCTION SYSTEM"/>
    <property type="match status" value="1"/>
</dbReference>
<dbReference type="PROSITE" id="PS50887">
    <property type="entry name" value="GGDEF"/>
    <property type="match status" value="1"/>
</dbReference>
<dbReference type="AlphaFoldDB" id="E8MBW5"/>
<sequence length="567" mass="64965">MEIRKSLLLFLILVCGVFAFTAFVVSKQVVENVVQDLTWKYSQVAAQYDVERTLSPILEEVKLAQTVAKDPHVVSWARNVGDEVYRSTAEDVLERYRWQFKSKNFFIVLDSDLSYHYNDVQSIRQPSYLRYYLEPESVTDVWYFNQRQQGQHLSVNIAKDIHIDRTKVWINQAIFDDGQFLGVVGTGMDIELFTHQLAYRHTSSLKTLFVDESDRVQLILHSGEFDYPLRNSQFEKPSLDTFVPNQNDFTVLSQFMRKQKAGQEAELLMIEQEGGRAVVAIHYVAELGWYELTFVDVASMLPTWAYTNLSYVFFALSLLLGGFAYYYSIKVWIRPMEEQVAKIRTLADGSTVQLESKLRSTSLESNLAILEQELVQSRNSLQKLVASRTAALDELTTLDVVTRLWNRKGLEQELSRELARSEREQEPFGLIWIDLGLTGRSDIDVNSVTYENTLNAAGCGIARAVRAYDRAARWEDDEFLVLVRAKYSCNLQQLAHRIKTCISTERDVKEDVYCTGGTLAIGGTIVEPGMTEKEALTLADRALYIAKDKQGEFIYIHQFDKPIDRIA</sequence>
<evidence type="ECO:0000256" key="3">
    <source>
        <dbReference type="SAM" id="Coils"/>
    </source>
</evidence>
<dbReference type="SUPFAM" id="SSF55073">
    <property type="entry name" value="Nucleotide cyclase"/>
    <property type="match status" value="1"/>
</dbReference>
<feature type="transmembrane region" description="Helical" evidence="4">
    <location>
        <begin position="309"/>
        <end position="327"/>
    </location>
</feature>
<accession>E8MBW5</accession>
<reference evidence="6 7" key="1">
    <citation type="journal article" date="2012" name="Int. J. Syst. Evol. Microbiol.">
        <title>Vibrio caribbeanicus sp. nov., isolated from the marine sponge Scleritoderma cyanea.</title>
        <authorList>
            <person name="Hoffmann M."/>
            <person name="Monday S.R."/>
            <person name="Allard M.W."/>
            <person name="Strain E.A."/>
            <person name="Whittaker P."/>
            <person name="Naum M."/>
            <person name="McCarthy P.J."/>
            <person name="Lopez J.V."/>
            <person name="Fischer M."/>
            <person name="Brown E.W."/>
        </authorList>
    </citation>
    <scope>NUCLEOTIDE SEQUENCE [LARGE SCALE GENOMIC DNA]</scope>
    <source>
        <strain evidence="7">DSMZ 21326</strain>
    </source>
</reference>
<dbReference type="Gene3D" id="3.30.70.270">
    <property type="match status" value="1"/>
</dbReference>
<dbReference type="eggNOG" id="COG2199">
    <property type="taxonomic scope" value="Bacteria"/>
</dbReference>
<dbReference type="CDD" id="cd01949">
    <property type="entry name" value="GGDEF"/>
    <property type="match status" value="1"/>
</dbReference>
<dbReference type="PANTHER" id="PTHR45138:SF9">
    <property type="entry name" value="DIGUANYLATE CYCLASE DGCM-RELATED"/>
    <property type="match status" value="1"/>
</dbReference>
<keyword evidence="3" id="KW-0175">Coiled coil</keyword>
<name>E8MBW5_PHOS4</name>
<dbReference type="GO" id="GO:0005886">
    <property type="term" value="C:plasma membrane"/>
    <property type="evidence" value="ECO:0007669"/>
    <property type="project" value="TreeGrafter"/>
</dbReference>
<dbReference type="EC" id="2.7.7.65" evidence="1"/>
<dbReference type="EMBL" id="AEVT01000105">
    <property type="protein sequence ID" value="EGA68513.1"/>
    <property type="molecule type" value="Genomic_DNA"/>
</dbReference>
<evidence type="ECO:0000256" key="4">
    <source>
        <dbReference type="SAM" id="Phobius"/>
    </source>
</evidence>
<comment type="catalytic activity">
    <reaction evidence="2">
        <text>2 GTP = 3',3'-c-di-GMP + 2 diphosphate</text>
        <dbReference type="Rhea" id="RHEA:24898"/>
        <dbReference type="ChEBI" id="CHEBI:33019"/>
        <dbReference type="ChEBI" id="CHEBI:37565"/>
        <dbReference type="ChEBI" id="CHEBI:58805"/>
        <dbReference type="EC" id="2.7.7.65"/>
    </reaction>
</comment>
<evidence type="ECO:0000259" key="5">
    <source>
        <dbReference type="PROSITE" id="PS50887"/>
    </source>
</evidence>
<dbReference type="OrthoDB" id="5496380at2"/>
<comment type="caution">
    <text evidence="6">The sequence shown here is derived from an EMBL/GenBank/DDBJ whole genome shotgun (WGS) entry which is preliminary data.</text>
</comment>
<keyword evidence="4" id="KW-0812">Transmembrane</keyword>
<dbReference type="RefSeq" id="WP_008080424.1">
    <property type="nucleotide sequence ID" value="NZ_AEVT01000105.1"/>
</dbReference>
<dbReference type="InterPro" id="IPR050469">
    <property type="entry name" value="Diguanylate_Cyclase"/>
</dbReference>
<evidence type="ECO:0000256" key="2">
    <source>
        <dbReference type="ARBA" id="ARBA00034247"/>
    </source>
</evidence>
<evidence type="ECO:0000313" key="6">
    <source>
        <dbReference type="EMBL" id="EGA68513.1"/>
    </source>
</evidence>
<dbReference type="GeneID" id="95571039"/>
<dbReference type="GO" id="GO:0043709">
    <property type="term" value="P:cell adhesion involved in single-species biofilm formation"/>
    <property type="evidence" value="ECO:0007669"/>
    <property type="project" value="TreeGrafter"/>
</dbReference>